<evidence type="ECO:0000313" key="1">
    <source>
        <dbReference type="EMBL" id="PWA50958.1"/>
    </source>
</evidence>
<keyword evidence="1" id="KW-0418">Kinase</keyword>
<dbReference type="STRING" id="35608.A0A2U1LPN9"/>
<organism evidence="1 2">
    <name type="scientific">Artemisia annua</name>
    <name type="common">Sweet wormwood</name>
    <dbReference type="NCBI Taxonomy" id="35608"/>
    <lineage>
        <taxon>Eukaryota</taxon>
        <taxon>Viridiplantae</taxon>
        <taxon>Streptophyta</taxon>
        <taxon>Embryophyta</taxon>
        <taxon>Tracheophyta</taxon>
        <taxon>Spermatophyta</taxon>
        <taxon>Magnoliopsida</taxon>
        <taxon>eudicotyledons</taxon>
        <taxon>Gunneridae</taxon>
        <taxon>Pentapetalae</taxon>
        <taxon>asterids</taxon>
        <taxon>campanulids</taxon>
        <taxon>Asterales</taxon>
        <taxon>Asteraceae</taxon>
        <taxon>Asteroideae</taxon>
        <taxon>Anthemideae</taxon>
        <taxon>Artemisiinae</taxon>
        <taxon>Artemisia</taxon>
    </lineage>
</organism>
<proteinExistence type="predicted"/>
<dbReference type="InterPro" id="IPR001611">
    <property type="entry name" value="Leu-rich_rpt"/>
</dbReference>
<name>A0A2U1LPN9_ARTAN</name>
<reference evidence="1 2" key="1">
    <citation type="journal article" date="2018" name="Mol. Plant">
        <title>The genome of Artemisia annua provides insight into the evolution of Asteraceae family and artemisinin biosynthesis.</title>
        <authorList>
            <person name="Shen Q."/>
            <person name="Zhang L."/>
            <person name="Liao Z."/>
            <person name="Wang S."/>
            <person name="Yan T."/>
            <person name="Shi P."/>
            <person name="Liu M."/>
            <person name="Fu X."/>
            <person name="Pan Q."/>
            <person name="Wang Y."/>
            <person name="Lv Z."/>
            <person name="Lu X."/>
            <person name="Zhang F."/>
            <person name="Jiang W."/>
            <person name="Ma Y."/>
            <person name="Chen M."/>
            <person name="Hao X."/>
            <person name="Li L."/>
            <person name="Tang Y."/>
            <person name="Lv G."/>
            <person name="Zhou Y."/>
            <person name="Sun X."/>
            <person name="Brodelius P.E."/>
            <person name="Rose J.K.C."/>
            <person name="Tang K."/>
        </authorList>
    </citation>
    <scope>NUCLEOTIDE SEQUENCE [LARGE SCALE GENOMIC DNA]</scope>
    <source>
        <strain evidence="2">cv. Huhao1</strain>
        <tissue evidence="1">Leaf</tissue>
    </source>
</reference>
<dbReference type="Gene3D" id="3.80.10.10">
    <property type="entry name" value="Ribonuclease Inhibitor"/>
    <property type="match status" value="1"/>
</dbReference>
<dbReference type="PANTHER" id="PTHR48008:SF2">
    <property type="entry name" value="PROBABLY INACTIVE LEUCINE-RICH REPEAT RECEPTOR-LIKE PROTEIN KINASE IMK2"/>
    <property type="match status" value="1"/>
</dbReference>
<dbReference type="InterPro" id="IPR052451">
    <property type="entry name" value="Ser/Thr_kinase-like"/>
</dbReference>
<dbReference type="PANTHER" id="PTHR48008">
    <property type="entry name" value="LEUCINE-RICH REPEAT RECEPTOR-LIKE PROTEIN KINASE IMK3-RELATED"/>
    <property type="match status" value="1"/>
</dbReference>
<dbReference type="OrthoDB" id="913540at2759"/>
<keyword evidence="1" id="KW-0675">Receptor</keyword>
<dbReference type="InterPro" id="IPR032675">
    <property type="entry name" value="LRR_dom_sf"/>
</dbReference>
<dbReference type="Pfam" id="PF00560">
    <property type="entry name" value="LRR_1"/>
    <property type="match status" value="1"/>
</dbReference>
<evidence type="ECO:0000313" key="2">
    <source>
        <dbReference type="Proteomes" id="UP000245207"/>
    </source>
</evidence>
<dbReference type="SUPFAM" id="SSF52058">
    <property type="entry name" value="L domain-like"/>
    <property type="match status" value="1"/>
</dbReference>
<protein>
    <submittedName>
        <fullName evidence="1">Inactive receptor kinase</fullName>
    </submittedName>
</protein>
<keyword evidence="1" id="KW-0808">Transferase</keyword>
<dbReference type="AlphaFoldDB" id="A0A2U1LPN9"/>
<comment type="caution">
    <text evidence="1">The sequence shown here is derived from an EMBL/GenBank/DDBJ whole genome shotgun (WGS) entry which is preliminary data.</text>
</comment>
<dbReference type="GO" id="GO:0016301">
    <property type="term" value="F:kinase activity"/>
    <property type="evidence" value="ECO:0007669"/>
    <property type="project" value="UniProtKB-KW"/>
</dbReference>
<dbReference type="EMBL" id="PKPP01008338">
    <property type="protein sequence ID" value="PWA50958.1"/>
    <property type="molecule type" value="Genomic_DNA"/>
</dbReference>
<dbReference type="Proteomes" id="UP000245207">
    <property type="component" value="Unassembled WGS sequence"/>
</dbReference>
<accession>A0A2U1LPN9</accession>
<keyword evidence="2" id="KW-1185">Reference proteome</keyword>
<gene>
    <name evidence="1" type="ORF">CTI12_AA468110</name>
</gene>
<sequence>MTLLCSNTGKSNNEELISVTLGDFSALQAIKQDLVHLSTVEDMEAGLHDNLLSGVIPQSLWLLPNLRGPYLFNNRLSGSIPPSVTPSLQNLDLSNNQLNGSMAPSPTLFRILVKYVDLTLVTMLFLVPFHQVLPFCRSSPRKKSAARSKSKNTETDVSMAVPPVAGAEVVESRETGRNLVHFSGPFVFTADDLLCETAEIMGKSTYGTSYKATLEDGNMVAVKRPREKVTKAHMKTFWPLERITWELKARRSISKWAESIATAAKKGRHGQQELDWDSYEKIIREMALQKLQRSADVAKAKEMAQI</sequence>